<protein>
    <submittedName>
        <fullName evidence="2">Uncharacterized protein</fullName>
    </submittedName>
</protein>
<dbReference type="AlphaFoldDB" id="A0A8X6HMK8"/>
<keyword evidence="3" id="KW-1185">Reference proteome</keyword>
<organism evidence="2 3">
    <name type="scientific">Trichonephila clavata</name>
    <name type="common">Joro spider</name>
    <name type="synonym">Nephila clavata</name>
    <dbReference type="NCBI Taxonomy" id="2740835"/>
    <lineage>
        <taxon>Eukaryota</taxon>
        <taxon>Metazoa</taxon>
        <taxon>Ecdysozoa</taxon>
        <taxon>Arthropoda</taxon>
        <taxon>Chelicerata</taxon>
        <taxon>Arachnida</taxon>
        <taxon>Araneae</taxon>
        <taxon>Araneomorphae</taxon>
        <taxon>Entelegynae</taxon>
        <taxon>Araneoidea</taxon>
        <taxon>Nephilidae</taxon>
        <taxon>Trichonephila</taxon>
    </lineage>
</organism>
<evidence type="ECO:0000256" key="1">
    <source>
        <dbReference type="SAM" id="MobiDB-lite"/>
    </source>
</evidence>
<reference evidence="2" key="1">
    <citation type="submission" date="2020-07" db="EMBL/GenBank/DDBJ databases">
        <title>Multicomponent nature underlies the extraordinary mechanical properties of spider dragline silk.</title>
        <authorList>
            <person name="Kono N."/>
            <person name="Nakamura H."/>
            <person name="Mori M."/>
            <person name="Yoshida Y."/>
            <person name="Ohtoshi R."/>
            <person name="Malay A.D."/>
            <person name="Moran D.A.P."/>
            <person name="Tomita M."/>
            <person name="Numata K."/>
            <person name="Arakawa K."/>
        </authorList>
    </citation>
    <scope>NUCLEOTIDE SEQUENCE</scope>
</reference>
<feature type="region of interest" description="Disordered" evidence="1">
    <location>
        <begin position="32"/>
        <end position="68"/>
    </location>
</feature>
<comment type="caution">
    <text evidence="2">The sequence shown here is derived from an EMBL/GenBank/DDBJ whole genome shotgun (WGS) entry which is preliminary data.</text>
</comment>
<name>A0A8X6HMK8_TRICU</name>
<sequence length="111" mass="11773">MHLPGSFCVPRLIDHYGTRGTESGYSAVVKNPHRLADGSGSSGEPRPGLPGPSIIGSHTIGDAMMRNGSPDHGIVSALRLSVPLSNRKNRDHGLLENSFGQIQPLISFGFD</sequence>
<gene>
    <name evidence="2" type="ORF">TNCT_248341</name>
</gene>
<evidence type="ECO:0000313" key="3">
    <source>
        <dbReference type="Proteomes" id="UP000887116"/>
    </source>
</evidence>
<dbReference type="EMBL" id="BMAO01028603">
    <property type="protein sequence ID" value="GFR25983.1"/>
    <property type="molecule type" value="Genomic_DNA"/>
</dbReference>
<proteinExistence type="predicted"/>
<accession>A0A8X6HMK8</accession>
<dbReference type="Proteomes" id="UP000887116">
    <property type="component" value="Unassembled WGS sequence"/>
</dbReference>
<evidence type="ECO:0000313" key="2">
    <source>
        <dbReference type="EMBL" id="GFR25983.1"/>
    </source>
</evidence>